<dbReference type="AlphaFoldDB" id="A0A0R0B613"/>
<sequence length="139" mass="14708">MTLVGVAPVSAADNILKVGPVQVGDSEAQVRSALGKPLRSSRHEGFITRVLHYPGIDVGFDDADLGEVGTVAAIEATGPRYCFDGWLCPGMSYAEAKTLARSRGGTVEHDGITVYGDSCWIVVSQARGRVSAVEMRCQP</sequence>
<organism evidence="1 2">
    <name type="scientific">Stenotrophomonas panacihumi</name>
    <dbReference type="NCBI Taxonomy" id="676599"/>
    <lineage>
        <taxon>Bacteria</taxon>
        <taxon>Pseudomonadati</taxon>
        <taxon>Pseudomonadota</taxon>
        <taxon>Gammaproteobacteria</taxon>
        <taxon>Lysobacterales</taxon>
        <taxon>Lysobacteraceae</taxon>
        <taxon>Stenotrophomonas</taxon>
    </lineage>
</organism>
<protein>
    <submittedName>
        <fullName evidence="1">Uncharacterized protein</fullName>
    </submittedName>
</protein>
<accession>A0A0R0B613</accession>
<dbReference type="EMBL" id="LLXU01000013">
    <property type="protein sequence ID" value="KRG48323.1"/>
    <property type="molecule type" value="Genomic_DNA"/>
</dbReference>
<proteinExistence type="predicted"/>
<gene>
    <name evidence="1" type="ORF">ARC20_02555</name>
</gene>
<evidence type="ECO:0000313" key="2">
    <source>
        <dbReference type="Proteomes" id="UP000051802"/>
    </source>
</evidence>
<reference evidence="1 2" key="1">
    <citation type="submission" date="2015-10" db="EMBL/GenBank/DDBJ databases">
        <title>Genome sequencing and analysis of members of genus Stenotrophomonas.</title>
        <authorList>
            <person name="Patil P.P."/>
            <person name="Midha S."/>
            <person name="Patil P.B."/>
        </authorList>
    </citation>
    <scope>NUCLEOTIDE SEQUENCE [LARGE SCALE GENOMIC DNA]</scope>
    <source>
        <strain evidence="1 2">JCM 16536</strain>
    </source>
</reference>
<comment type="caution">
    <text evidence="1">The sequence shown here is derived from an EMBL/GenBank/DDBJ whole genome shotgun (WGS) entry which is preliminary data.</text>
</comment>
<name>A0A0R0B613_9GAMM</name>
<evidence type="ECO:0000313" key="1">
    <source>
        <dbReference type="EMBL" id="KRG48323.1"/>
    </source>
</evidence>
<dbReference type="Proteomes" id="UP000051802">
    <property type="component" value="Unassembled WGS sequence"/>
</dbReference>
<keyword evidence="2" id="KW-1185">Reference proteome</keyword>